<dbReference type="EMBL" id="JACIFX010000008">
    <property type="protein sequence ID" value="MBB4231575.1"/>
    <property type="molecule type" value="Genomic_DNA"/>
</dbReference>
<dbReference type="Proteomes" id="UP000551353">
    <property type="component" value="Unassembled WGS sequence"/>
</dbReference>
<protein>
    <submittedName>
        <fullName evidence="1">Uncharacterized protein</fullName>
    </submittedName>
</protein>
<sequence>MRPRTAIISAEKMVRRFFLLEHLRPDYEIGDAAFVLERDERDASALPGR</sequence>
<accession>A0ABR6IV63</accession>
<organism evidence="1 2">
    <name type="scientific">Rhizobium mongolense</name>
    <dbReference type="NCBI Taxonomy" id="57676"/>
    <lineage>
        <taxon>Bacteria</taxon>
        <taxon>Pseudomonadati</taxon>
        <taxon>Pseudomonadota</taxon>
        <taxon>Alphaproteobacteria</taxon>
        <taxon>Hyphomicrobiales</taxon>
        <taxon>Rhizobiaceae</taxon>
        <taxon>Rhizobium/Agrobacterium group</taxon>
        <taxon>Rhizobium</taxon>
    </lineage>
</organism>
<evidence type="ECO:0000313" key="1">
    <source>
        <dbReference type="EMBL" id="MBB4231575.1"/>
    </source>
</evidence>
<evidence type="ECO:0000313" key="2">
    <source>
        <dbReference type="Proteomes" id="UP000551353"/>
    </source>
</evidence>
<comment type="caution">
    <text evidence="1">The sequence shown here is derived from an EMBL/GenBank/DDBJ whole genome shotgun (WGS) entry which is preliminary data.</text>
</comment>
<name>A0ABR6IV63_9HYPH</name>
<keyword evidence="2" id="KW-1185">Reference proteome</keyword>
<gene>
    <name evidence="1" type="ORF">GGD56_005453</name>
</gene>
<dbReference type="RefSeq" id="WP_022715404.1">
    <property type="nucleotide sequence ID" value="NZ_JACIFX010000008.1"/>
</dbReference>
<proteinExistence type="predicted"/>
<reference evidence="1 2" key="1">
    <citation type="submission" date="2020-08" db="EMBL/GenBank/DDBJ databases">
        <title>Genomic Encyclopedia of Type Strains, Phase IV (KMG-V): Genome sequencing to study the core and pangenomes of soil and plant-associated prokaryotes.</title>
        <authorList>
            <person name="Whitman W."/>
        </authorList>
    </citation>
    <scope>NUCLEOTIDE SEQUENCE [LARGE SCALE GENOMIC DNA]</scope>
    <source>
        <strain evidence="1 2">SEMIA 4087</strain>
    </source>
</reference>